<evidence type="ECO:0000313" key="7">
    <source>
        <dbReference type="Proteomes" id="UP000663929"/>
    </source>
</evidence>
<keyword evidence="2 4" id="KW-0560">Oxidoreductase</keyword>
<keyword evidence="3 4" id="KW-0786">Thiamine pyrophosphate</keyword>
<dbReference type="SUPFAM" id="SSF52518">
    <property type="entry name" value="Thiamin diphosphate-binding fold (THDP-binding)"/>
    <property type="match status" value="1"/>
</dbReference>
<proteinExistence type="inferred from homology"/>
<evidence type="ECO:0000256" key="3">
    <source>
        <dbReference type="ARBA" id="ARBA00023052"/>
    </source>
</evidence>
<dbReference type="KEGG" id="scor:J3U87_14080"/>
<dbReference type="InterPro" id="IPR001017">
    <property type="entry name" value="DH_E1"/>
</dbReference>
<dbReference type="Gene3D" id="3.40.50.970">
    <property type="match status" value="1"/>
</dbReference>
<feature type="domain" description="Dehydrogenase E1 component" evidence="5">
    <location>
        <begin position="12"/>
        <end position="309"/>
    </location>
</feature>
<organism evidence="6 7">
    <name type="scientific">Sulfidibacter corallicola</name>
    <dbReference type="NCBI Taxonomy" id="2818388"/>
    <lineage>
        <taxon>Bacteria</taxon>
        <taxon>Pseudomonadati</taxon>
        <taxon>Acidobacteriota</taxon>
        <taxon>Holophagae</taxon>
        <taxon>Acanthopleuribacterales</taxon>
        <taxon>Acanthopleuribacteraceae</taxon>
        <taxon>Sulfidibacter</taxon>
    </lineage>
</organism>
<name>A0A8A4TUE7_SULCO</name>
<dbReference type="PANTHER" id="PTHR43380">
    <property type="entry name" value="2-OXOISOVALERATE DEHYDROGENASE SUBUNIT ALPHA, MITOCHONDRIAL"/>
    <property type="match status" value="1"/>
</dbReference>
<reference evidence="6" key="1">
    <citation type="submission" date="2021-03" db="EMBL/GenBank/DDBJ databases">
        <title>Acanthopleuribacteraceae sp. M133.</title>
        <authorList>
            <person name="Wang G."/>
        </authorList>
    </citation>
    <scope>NUCLEOTIDE SEQUENCE</scope>
    <source>
        <strain evidence="6">M133</strain>
    </source>
</reference>
<comment type="similarity">
    <text evidence="4">Belongs to the BCKDHA family.</text>
</comment>
<gene>
    <name evidence="6" type="ORF">J3U87_14080</name>
</gene>
<comment type="catalytic activity">
    <reaction evidence="4">
        <text>N(6)-[(R)-lipoyl]-L-lysyl-[protein] + 3-methyl-2-oxobutanoate + H(+) = N(6)-[(R)-S(8)-2-methylpropanoyldihydrolipoyl]-L-lysyl-[protein] + CO2</text>
        <dbReference type="Rhea" id="RHEA:13457"/>
        <dbReference type="Rhea" id="RHEA-COMP:10474"/>
        <dbReference type="Rhea" id="RHEA-COMP:10497"/>
        <dbReference type="ChEBI" id="CHEBI:11851"/>
        <dbReference type="ChEBI" id="CHEBI:15378"/>
        <dbReference type="ChEBI" id="CHEBI:16526"/>
        <dbReference type="ChEBI" id="CHEBI:83099"/>
        <dbReference type="ChEBI" id="CHEBI:83142"/>
        <dbReference type="EC" id="1.2.4.4"/>
    </reaction>
</comment>
<evidence type="ECO:0000256" key="4">
    <source>
        <dbReference type="RuleBase" id="RU365014"/>
    </source>
</evidence>
<dbReference type="AlphaFoldDB" id="A0A8A4TUE7"/>
<evidence type="ECO:0000256" key="1">
    <source>
        <dbReference type="ARBA" id="ARBA00001964"/>
    </source>
</evidence>
<dbReference type="InterPro" id="IPR050771">
    <property type="entry name" value="Alpha-ketoacid_DH_E1_comp"/>
</dbReference>
<accession>A0A8A4TUE7</accession>
<comment type="cofactor">
    <cofactor evidence="1 4">
        <name>thiamine diphosphate</name>
        <dbReference type="ChEBI" id="CHEBI:58937"/>
    </cofactor>
</comment>
<dbReference type="RefSeq" id="WP_237383681.1">
    <property type="nucleotide sequence ID" value="NZ_CP071793.1"/>
</dbReference>
<dbReference type="PANTHER" id="PTHR43380:SF1">
    <property type="entry name" value="2-OXOISOVALERATE DEHYDROGENASE SUBUNIT ALPHA, MITOCHONDRIAL"/>
    <property type="match status" value="1"/>
</dbReference>
<dbReference type="GO" id="GO:0009083">
    <property type="term" value="P:branched-chain amino acid catabolic process"/>
    <property type="evidence" value="ECO:0007669"/>
    <property type="project" value="TreeGrafter"/>
</dbReference>
<sequence length="321" mass="35998">MDNALKVKILDLMIEARCMEERMVKMSKSTDGFFWLGGIGEEAFNVPLGLLAKKGHGLDYDFFHFHYRNGPTMIALGMDPADELRQMHNRITDPFSGGRNFCNHYVRKEWNVVPVTSTIQTQCSVAPGTARAQKRHGGDGVTIVTFGDAGTAEGDFHVGLNWATLPGWELPLLFICTNNAYGISTPYDEVHGQEHIANIAAGYGMKTKLVNGNDVEASYAALEEAYNYCRTERKPYFLEAFVSRLHGHSSSSGANRVPEGSEEDPLFKWRDKLIEQKIIEAEHFDKVYNEQTQRMKDLLAEIRKEPAPTAADVFTHIYAEA</sequence>
<dbReference type="Pfam" id="PF00676">
    <property type="entry name" value="E1_dh"/>
    <property type="match status" value="1"/>
</dbReference>
<dbReference type="Proteomes" id="UP000663929">
    <property type="component" value="Chromosome"/>
</dbReference>
<dbReference type="EMBL" id="CP071793">
    <property type="protein sequence ID" value="QTD53579.1"/>
    <property type="molecule type" value="Genomic_DNA"/>
</dbReference>
<dbReference type="EC" id="1.2.4.4" evidence="4"/>
<dbReference type="GO" id="GO:0003863">
    <property type="term" value="F:branched-chain 2-oxo acid dehydrogenase activity"/>
    <property type="evidence" value="ECO:0007669"/>
    <property type="project" value="UniProtKB-EC"/>
</dbReference>
<dbReference type="CDD" id="cd02000">
    <property type="entry name" value="TPP_E1_PDC_ADC_BCADC"/>
    <property type="match status" value="1"/>
</dbReference>
<dbReference type="InterPro" id="IPR029061">
    <property type="entry name" value="THDP-binding"/>
</dbReference>
<evidence type="ECO:0000313" key="6">
    <source>
        <dbReference type="EMBL" id="QTD53579.1"/>
    </source>
</evidence>
<keyword evidence="7" id="KW-1185">Reference proteome</keyword>
<protein>
    <recommendedName>
        <fullName evidence="4">2-oxoisovalerate dehydrogenase subunit alpha</fullName>
        <ecNumber evidence="4">1.2.4.4</ecNumber>
    </recommendedName>
    <alternativeName>
        <fullName evidence="4">Branched-chain alpha-keto acid dehydrogenase E1 component alpha chain</fullName>
    </alternativeName>
</protein>
<evidence type="ECO:0000259" key="5">
    <source>
        <dbReference type="Pfam" id="PF00676"/>
    </source>
</evidence>
<evidence type="ECO:0000256" key="2">
    <source>
        <dbReference type="ARBA" id="ARBA00023002"/>
    </source>
</evidence>
<comment type="function">
    <text evidence="4">The branched-chain alpha-keto dehydrogenase complex catalyzes the overall conversion of alpha-keto acids to acyl-CoA and CO(2). It contains multiple copies of three enzymatic components: branched-chain alpha-keto acid decarboxylase (E1), lipoamide acyltransferase (E2) and lipoamide dehydrogenase (E3).</text>
</comment>